<sequence length="455" mass="51302">DDSDFLRINDLDWSEVTVPDSMFIADEDDLGGFLCLEEVDGVHIEYEETDTKGNTIKFKKTHGDQRSSKKRKKNPPAKPEEPFPADEMLKYHDLDTFDEGKLIDTSTEESESRSDIQSAENSESDEGDASQNEVDLDAGDMDVKERSDRDDGQVDTAVESMNKESENINLDAWDKFNLSPDILNGLKFLKFIEPTPIQEKALPAGLSGRDVVGSAETGSGKTLAFGIPILNHIIKNRELNIKNQLSGLVLTPTRELAIQIKDHLVNIGNLSLQVMAIVGGMAVQKQKRLLEKMPDIIVATPGRLWELLSENDDYLRNIRHVKHLVLDEADRMLETGHFKELDHILTILSRNRQKIFRNTSEWNDDKTSSEGTRDPSLPRQTFVFSATLDSKLKENLKRRGHKLRKIEAGSKGTMAELMQRLEFSDPDPVFIDITPEESVVKGLQESKIECLTKDK</sequence>
<comment type="caution">
    <text evidence="1">The sequence shown here is derived from an EMBL/GenBank/DDBJ whole genome shotgun (WGS) entry which is preliminary data.</text>
</comment>
<evidence type="ECO:0000313" key="2">
    <source>
        <dbReference type="Proteomes" id="UP000789525"/>
    </source>
</evidence>
<name>A0ACA9P695_9GLOM</name>
<evidence type="ECO:0000313" key="1">
    <source>
        <dbReference type="EMBL" id="CAG8686592.1"/>
    </source>
</evidence>
<feature type="non-terminal residue" evidence="1">
    <location>
        <position position="455"/>
    </location>
</feature>
<accession>A0ACA9P695</accession>
<keyword evidence="2" id="KW-1185">Reference proteome</keyword>
<reference evidence="1" key="1">
    <citation type="submission" date="2021-06" db="EMBL/GenBank/DDBJ databases">
        <authorList>
            <person name="Kallberg Y."/>
            <person name="Tangrot J."/>
            <person name="Rosling A."/>
        </authorList>
    </citation>
    <scope>NUCLEOTIDE SEQUENCE</scope>
    <source>
        <strain evidence="1">CL356</strain>
    </source>
</reference>
<dbReference type="EMBL" id="CAJVPT010028291">
    <property type="protein sequence ID" value="CAG8686592.1"/>
    <property type="molecule type" value="Genomic_DNA"/>
</dbReference>
<dbReference type="Proteomes" id="UP000789525">
    <property type="component" value="Unassembled WGS sequence"/>
</dbReference>
<gene>
    <name evidence="1" type="ORF">ACOLOM_LOCUS9601</name>
</gene>
<feature type="non-terminal residue" evidence="1">
    <location>
        <position position="1"/>
    </location>
</feature>
<organism evidence="1 2">
    <name type="scientific">Acaulospora colombiana</name>
    <dbReference type="NCBI Taxonomy" id="27376"/>
    <lineage>
        <taxon>Eukaryota</taxon>
        <taxon>Fungi</taxon>
        <taxon>Fungi incertae sedis</taxon>
        <taxon>Mucoromycota</taxon>
        <taxon>Glomeromycotina</taxon>
        <taxon>Glomeromycetes</taxon>
        <taxon>Diversisporales</taxon>
        <taxon>Acaulosporaceae</taxon>
        <taxon>Acaulospora</taxon>
    </lineage>
</organism>
<protein>
    <submittedName>
        <fullName evidence="1">14635_t:CDS:1</fullName>
    </submittedName>
</protein>
<proteinExistence type="predicted"/>